<evidence type="ECO:0000256" key="2">
    <source>
        <dbReference type="ARBA" id="ARBA00004236"/>
    </source>
</evidence>
<dbReference type="Proteomes" id="UP000469185">
    <property type="component" value="Unassembled WGS sequence"/>
</dbReference>
<comment type="subcellular location">
    <subcellularLocation>
        <location evidence="2">Cell membrane</location>
    </subcellularLocation>
</comment>
<keyword evidence="8" id="KW-0175">Coiled coil</keyword>
<comment type="catalytic activity">
    <reaction evidence="1">
        <text>ATP + protein L-histidine = ADP + protein N-phospho-L-histidine.</text>
        <dbReference type="EC" id="2.7.13.3"/>
    </reaction>
</comment>
<dbReference type="AlphaFoldDB" id="A0A6N9YLM4"/>
<dbReference type="Gene3D" id="3.30.565.10">
    <property type="entry name" value="Histidine kinase-like ATPase, C-terminal domain"/>
    <property type="match status" value="1"/>
</dbReference>
<dbReference type="InterPro" id="IPR050736">
    <property type="entry name" value="Sensor_HK_Regulatory"/>
</dbReference>
<feature type="coiled-coil region" evidence="8">
    <location>
        <begin position="136"/>
        <end position="163"/>
    </location>
</feature>
<dbReference type="GO" id="GO:0005886">
    <property type="term" value="C:plasma membrane"/>
    <property type="evidence" value="ECO:0007669"/>
    <property type="project" value="UniProtKB-SubCell"/>
</dbReference>
<keyword evidence="5" id="KW-0808">Transferase</keyword>
<dbReference type="InterPro" id="IPR005467">
    <property type="entry name" value="His_kinase_dom"/>
</dbReference>
<dbReference type="RefSeq" id="WP_163818590.1">
    <property type="nucleotide sequence ID" value="NZ_JAAGOB010000005.1"/>
</dbReference>
<dbReference type="InterPro" id="IPR003594">
    <property type="entry name" value="HATPase_dom"/>
</dbReference>
<dbReference type="EC" id="2.7.13.3" evidence="3"/>
<evidence type="ECO:0000259" key="10">
    <source>
        <dbReference type="PROSITE" id="PS50109"/>
    </source>
</evidence>
<accession>A0A6N9YLM4</accession>
<evidence type="ECO:0000313" key="12">
    <source>
        <dbReference type="Proteomes" id="UP000469185"/>
    </source>
</evidence>
<dbReference type="SUPFAM" id="SSF55874">
    <property type="entry name" value="ATPase domain of HSP90 chaperone/DNA topoisomerase II/histidine kinase"/>
    <property type="match status" value="1"/>
</dbReference>
<dbReference type="CDD" id="cd00075">
    <property type="entry name" value="HATPase"/>
    <property type="match status" value="1"/>
</dbReference>
<dbReference type="InterPro" id="IPR036097">
    <property type="entry name" value="HisK_dim/P_sf"/>
</dbReference>
<dbReference type="SMART" id="SM00388">
    <property type="entry name" value="HisKA"/>
    <property type="match status" value="1"/>
</dbReference>
<keyword evidence="9" id="KW-0812">Transmembrane</keyword>
<dbReference type="EMBL" id="JAAGOB010000005">
    <property type="protein sequence ID" value="NED95817.1"/>
    <property type="molecule type" value="Genomic_DNA"/>
</dbReference>
<keyword evidence="6 11" id="KW-0418">Kinase</keyword>
<keyword evidence="4" id="KW-0597">Phosphoprotein</keyword>
<evidence type="ECO:0000256" key="8">
    <source>
        <dbReference type="SAM" id="Coils"/>
    </source>
</evidence>
<feature type="transmembrane region" description="Helical" evidence="9">
    <location>
        <begin position="70"/>
        <end position="89"/>
    </location>
</feature>
<evidence type="ECO:0000256" key="3">
    <source>
        <dbReference type="ARBA" id="ARBA00012438"/>
    </source>
</evidence>
<dbReference type="CDD" id="cd00082">
    <property type="entry name" value="HisKA"/>
    <property type="match status" value="1"/>
</dbReference>
<keyword evidence="9" id="KW-1133">Transmembrane helix</keyword>
<dbReference type="InterPro" id="IPR004358">
    <property type="entry name" value="Sig_transdc_His_kin-like_C"/>
</dbReference>
<reference evidence="11 12" key="1">
    <citation type="submission" date="2020-02" db="EMBL/GenBank/DDBJ databases">
        <authorList>
            <person name="Li X.-J."/>
            <person name="Feng X.-M."/>
        </authorList>
    </citation>
    <scope>NUCLEOTIDE SEQUENCE [LARGE SCALE GENOMIC DNA]</scope>
    <source>
        <strain evidence="11 12">CGMCC 4.7225</strain>
    </source>
</reference>
<evidence type="ECO:0000256" key="5">
    <source>
        <dbReference type="ARBA" id="ARBA00022679"/>
    </source>
</evidence>
<dbReference type="InterPro" id="IPR036890">
    <property type="entry name" value="HATPase_C_sf"/>
</dbReference>
<protein>
    <recommendedName>
        <fullName evidence="3">histidine kinase</fullName>
        <ecNumber evidence="3">2.7.13.3</ecNumber>
    </recommendedName>
</protein>
<organism evidence="11 12">
    <name type="scientific">Phytoactinopolyspora alkaliphila</name>
    <dbReference type="NCBI Taxonomy" id="1783498"/>
    <lineage>
        <taxon>Bacteria</taxon>
        <taxon>Bacillati</taxon>
        <taxon>Actinomycetota</taxon>
        <taxon>Actinomycetes</taxon>
        <taxon>Jiangellales</taxon>
        <taxon>Jiangellaceae</taxon>
        <taxon>Phytoactinopolyspora</taxon>
    </lineage>
</organism>
<dbReference type="SUPFAM" id="SSF47384">
    <property type="entry name" value="Homodimeric domain of signal transducing histidine kinase"/>
    <property type="match status" value="1"/>
</dbReference>
<dbReference type="PANTHER" id="PTHR43711:SF1">
    <property type="entry name" value="HISTIDINE KINASE 1"/>
    <property type="match status" value="1"/>
</dbReference>
<dbReference type="PRINTS" id="PR00344">
    <property type="entry name" value="BCTRLSENSOR"/>
</dbReference>
<evidence type="ECO:0000256" key="4">
    <source>
        <dbReference type="ARBA" id="ARBA00022553"/>
    </source>
</evidence>
<keyword evidence="12" id="KW-1185">Reference proteome</keyword>
<keyword evidence="9" id="KW-0472">Membrane</keyword>
<name>A0A6N9YLM4_9ACTN</name>
<dbReference type="Pfam" id="PF02518">
    <property type="entry name" value="HATPase_c"/>
    <property type="match status" value="1"/>
</dbReference>
<evidence type="ECO:0000256" key="6">
    <source>
        <dbReference type="ARBA" id="ARBA00022777"/>
    </source>
</evidence>
<evidence type="ECO:0000256" key="1">
    <source>
        <dbReference type="ARBA" id="ARBA00000085"/>
    </source>
</evidence>
<comment type="caution">
    <text evidence="11">The sequence shown here is derived from an EMBL/GenBank/DDBJ whole genome shotgun (WGS) entry which is preliminary data.</text>
</comment>
<proteinExistence type="predicted"/>
<dbReference type="SMART" id="SM00387">
    <property type="entry name" value="HATPase_c"/>
    <property type="match status" value="1"/>
</dbReference>
<dbReference type="Gene3D" id="1.10.287.130">
    <property type="match status" value="1"/>
</dbReference>
<feature type="transmembrane region" description="Helical" evidence="9">
    <location>
        <begin position="6"/>
        <end position="27"/>
    </location>
</feature>
<evidence type="ECO:0000256" key="7">
    <source>
        <dbReference type="ARBA" id="ARBA00023012"/>
    </source>
</evidence>
<evidence type="ECO:0000256" key="9">
    <source>
        <dbReference type="SAM" id="Phobius"/>
    </source>
</evidence>
<sequence length="381" mass="40383">MNADMWFMLSATAVSCVGVGALGLLALRALRRHSIVLSLVVCALIPVIAVIVAVQVNVRAMFISDHDADVIAIVSTTAGVLAVLIGVVMGRRLAAGSRMVGRGLSRLTEVYENADGDGGPARRRRSPGGRPVSAEIAQLTTQLDDVRRRLEESRNRERALETGRRQLLVAMSHDLRTPLAGLRALAEGLEDGLLDDPDAAYAQIRTTVERMTAMVDDLFELSRLQGMPSQRARARVSVREIIEDVTAEALAAARARGVRLDVDAGGRLPMRGDGDALARALSNLVANAVRYTPSGGSVRVTGTARNGEVSVEVADDCGGIPEEHMPRVFDTGWRGEPQRSPGEHAGLGLAIVRGVADSHGGTVSVRNTGRGCAFELVLPAG</sequence>
<keyword evidence="7" id="KW-0902">Two-component regulatory system</keyword>
<dbReference type="PANTHER" id="PTHR43711">
    <property type="entry name" value="TWO-COMPONENT HISTIDINE KINASE"/>
    <property type="match status" value="1"/>
</dbReference>
<dbReference type="Pfam" id="PF00512">
    <property type="entry name" value="HisKA"/>
    <property type="match status" value="1"/>
</dbReference>
<dbReference type="GO" id="GO:0000155">
    <property type="term" value="F:phosphorelay sensor kinase activity"/>
    <property type="evidence" value="ECO:0007669"/>
    <property type="project" value="InterPro"/>
</dbReference>
<dbReference type="InterPro" id="IPR003661">
    <property type="entry name" value="HisK_dim/P_dom"/>
</dbReference>
<dbReference type="PROSITE" id="PS50109">
    <property type="entry name" value="HIS_KIN"/>
    <property type="match status" value="1"/>
</dbReference>
<feature type="transmembrane region" description="Helical" evidence="9">
    <location>
        <begin position="34"/>
        <end position="58"/>
    </location>
</feature>
<evidence type="ECO:0000313" key="11">
    <source>
        <dbReference type="EMBL" id="NED95817.1"/>
    </source>
</evidence>
<feature type="domain" description="Histidine kinase" evidence="10">
    <location>
        <begin position="170"/>
        <end position="381"/>
    </location>
</feature>
<gene>
    <name evidence="11" type="ORF">G1H11_10880</name>
</gene>